<dbReference type="Proteomes" id="UP000663866">
    <property type="component" value="Unassembled WGS sequence"/>
</dbReference>
<proteinExistence type="predicted"/>
<comment type="caution">
    <text evidence="3">The sequence shown here is derived from an EMBL/GenBank/DDBJ whole genome shotgun (WGS) entry which is preliminary data.</text>
</comment>
<feature type="compositionally biased region" description="Polar residues" evidence="1">
    <location>
        <begin position="242"/>
        <end position="259"/>
    </location>
</feature>
<dbReference type="EMBL" id="CAJOBG010000004">
    <property type="protein sequence ID" value="CAF3733054.1"/>
    <property type="molecule type" value="Genomic_DNA"/>
</dbReference>
<dbReference type="Proteomes" id="UP000663842">
    <property type="component" value="Unassembled WGS sequence"/>
</dbReference>
<evidence type="ECO:0000313" key="3">
    <source>
        <dbReference type="EMBL" id="CAF3966015.1"/>
    </source>
</evidence>
<protein>
    <submittedName>
        <fullName evidence="3">Uncharacterized protein</fullName>
    </submittedName>
</protein>
<evidence type="ECO:0000313" key="5">
    <source>
        <dbReference type="Proteomes" id="UP000663866"/>
    </source>
</evidence>
<dbReference type="AlphaFoldDB" id="A0A819LRP8"/>
<feature type="compositionally biased region" description="Low complexity" evidence="1">
    <location>
        <begin position="544"/>
        <end position="561"/>
    </location>
</feature>
<name>A0A819LRP8_9BILA</name>
<organism evidence="3 4">
    <name type="scientific">Rotaria magnacalcarata</name>
    <dbReference type="NCBI Taxonomy" id="392030"/>
    <lineage>
        <taxon>Eukaryota</taxon>
        <taxon>Metazoa</taxon>
        <taxon>Spiralia</taxon>
        <taxon>Gnathifera</taxon>
        <taxon>Rotifera</taxon>
        <taxon>Eurotatoria</taxon>
        <taxon>Bdelloidea</taxon>
        <taxon>Philodinida</taxon>
        <taxon>Philodinidae</taxon>
        <taxon>Rotaria</taxon>
    </lineage>
</organism>
<feature type="region of interest" description="Disordered" evidence="1">
    <location>
        <begin position="235"/>
        <end position="281"/>
    </location>
</feature>
<evidence type="ECO:0000313" key="4">
    <source>
        <dbReference type="Proteomes" id="UP000663842"/>
    </source>
</evidence>
<feature type="compositionally biased region" description="Polar residues" evidence="1">
    <location>
        <begin position="269"/>
        <end position="280"/>
    </location>
</feature>
<evidence type="ECO:0000313" key="2">
    <source>
        <dbReference type="EMBL" id="CAF3733054.1"/>
    </source>
</evidence>
<feature type="region of interest" description="Disordered" evidence="1">
    <location>
        <begin position="539"/>
        <end position="561"/>
    </location>
</feature>
<feature type="region of interest" description="Disordered" evidence="1">
    <location>
        <begin position="314"/>
        <end position="365"/>
    </location>
</feature>
<reference evidence="3" key="1">
    <citation type="submission" date="2021-02" db="EMBL/GenBank/DDBJ databases">
        <authorList>
            <person name="Nowell W R."/>
        </authorList>
    </citation>
    <scope>NUCLEOTIDE SEQUENCE</scope>
</reference>
<dbReference type="EMBL" id="CAJOBF010001590">
    <property type="protein sequence ID" value="CAF3966015.1"/>
    <property type="molecule type" value="Genomic_DNA"/>
</dbReference>
<gene>
    <name evidence="2" type="ORF">OVN521_LOCUS103</name>
    <name evidence="3" type="ORF">UXM345_LOCUS14206</name>
</gene>
<feature type="compositionally biased region" description="Polar residues" evidence="1">
    <location>
        <begin position="327"/>
        <end position="364"/>
    </location>
</feature>
<evidence type="ECO:0000256" key="1">
    <source>
        <dbReference type="SAM" id="MobiDB-lite"/>
    </source>
</evidence>
<keyword evidence="5" id="KW-1185">Reference proteome</keyword>
<sequence length="561" mass="64142">MSTKFEFILLLPILKMKYKQLNPKSVRQLSTHKISYSADKYRVRCSLCDSLLKASTSHRYLLGGKSIHENLDKNITYNECCQRFLNGTYESDKLKMICLKCCQDLQRVYTLHKDADDLTTKIRRTWHKAKRLNRARHSHLKCSTINENASSSPLPTTATDDNITITIKEELDIEQVPDEIKLPMEQSPIAVSETVLANMPHNLSNAQSIHNKIHLLKAPHPLYEKNNEIIVKPKSKPRTKKQLQLISKTENSTLCQSKQSHPKKDFTSYLPTPTSHSRIPNSHEYYPTVLFNSTINNQTTSAYAQLMIDSSLPSVHPQQSEIRRRSSSTNEQAPLTINYQPSSDGEQSFSPNTNDDETSSINETKATRLSRRQYGFLVKLPDQQSLNTFIETSSSESGSRWTWRRTSANSRGYKVYYVCNFSMRRHYHPCPAAMYALFHPEGSISIYSCGQHQHIPKDRLPVSITDATKDEIFKCLQIGMATTEIREHLTRLQLPFGDTRKLNNFIKYHKELLRFGTVTNVRIGGTAYRQPQCWAIRRQTQAPSSTSTVDDDNNTTTATTS</sequence>
<accession>A0A819LRP8</accession>